<keyword evidence="2" id="KW-1185">Reference proteome</keyword>
<sequence>MSDVVEKTLTALPSLLSLDSQPGSAKLSSNSKLGNLIRGITELTSKHVSRSHKAHKSCDLICCCRISLLNCYVLPLKMCLSPVNVSHIVNYSAI</sequence>
<reference evidence="1" key="3">
    <citation type="submission" date="2025-08" db="UniProtKB">
        <authorList>
            <consortium name="Ensembl"/>
        </authorList>
    </citation>
    <scope>IDENTIFICATION</scope>
    <source>
        <strain evidence="1">JP 163 A</strain>
    </source>
</reference>
<evidence type="ECO:0000313" key="2">
    <source>
        <dbReference type="Proteomes" id="UP000002852"/>
    </source>
</evidence>
<reference evidence="2" key="2">
    <citation type="journal article" date="2013" name="Nat. Genet.">
        <title>The genome of the platyfish, Xiphophorus maculatus, provides insights into evolutionary adaptation and several complex traits.</title>
        <authorList>
            <person name="Schartl M."/>
            <person name="Walter R.B."/>
            <person name="Shen Y."/>
            <person name="Garcia T."/>
            <person name="Catchen J."/>
            <person name="Amores A."/>
            <person name="Braasch I."/>
            <person name="Chalopin D."/>
            <person name="Volff J.N."/>
            <person name="Lesch K.P."/>
            <person name="Bisazza A."/>
            <person name="Minx P."/>
            <person name="Hillier L."/>
            <person name="Wilson R.K."/>
            <person name="Fuerstenberg S."/>
            <person name="Boore J."/>
            <person name="Searle S."/>
            <person name="Postlethwait J.H."/>
            <person name="Warren W.C."/>
        </authorList>
    </citation>
    <scope>NUCLEOTIDE SEQUENCE [LARGE SCALE GENOMIC DNA]</scope>
    <source>
        <strain evidence="2">JP 163 A</strain>
    </source>
</reference>
<reference evidence="2" key="1">
    <citation type="submission" date="2012-01" db="EMBL/GenBank/DDBJ databases">
        <authorList>
            <person name="Walter R."/>
            <person name="Schartl M."/>
            <person name="Warren W."/>
        </authorList>
    </citation>
    <scope>NUCLEOTIDE SEQUENCE [LARGE SCALE GENOMIC DNA]</scope>
    <source>
        <strain evidence="2">JP 163 A</strain>
    </source>
</reference>
<protein>
    <submittedName>
        <fullName evidence="1">Uncharacterized protein</fullName>
    </submittedName>
</protein>
<dbReference type="GeneTree" id="ENSGT00940000180728"/>
<organism evidence="1 2">
    <name type="scientific">Xiphophorus maculatus</name>
    <name type="common">Southern platyfish</name>
    <name type="synonym">Platypoecilus maculatus</name>
    <dbReference type="NCBI Taxonomy" id="8083"/>
    <lineage>
        <taxon>Eukaryota</taxon>
        <taxon>Metazoa</taxon>
        <taxon>Chordata</taxon>
        <taxon>Craniata</taxon>
        <taxon>Vertebrata</taxon>
        <taxon>Euteleostomi</taxon>
        <taxon>Actinopterygii</taxon>
        <taxon>Neopterygii</taxon>
        <taxon>Teleostei</taxon>
        <taxon>Neoteleostei</taxon>
        <taxon>Acanthomorphata</taxon>
        <taxon>Ovalentaria</taxon>
        <taxon>Atherinomorphae</taxon>
        <taxon>Cyprinodontiformes</taxon>
        <taxon>Poeciliidae</taxon>
        <taxon>Poeciliinae</taxon>
        <taxon>Xiphophorus</taxon>
    </lineage>
</organism>
<dbReference type="Proteomes" id="UP000002852">
    <property type="component" value="Unassembled WGS sequence"/>
</dbReference>
<dbReference type="STRING" id="8083.ENSXMAP00000025967"/>
<accession>A0A3B5Q543</accession>
<reference evidence="1" key="4">
    <citation type="submission" date="2025-09" db="UniProtKB">
        <authorList>
            <consortium name="Ensembl"/>
        </authorList>
    </citation>
    <scope>IDENTIFICATION</scope>
    <source>
        <strain evidence="1">JP 163 A</strain>
    </source>
</reference>
<name>A0A3B5Q543_XIPMA</name>
<dbReference type="Ensembl" id="ENSXMAT00000034322.1">
    <property type="protein sequence ID" value="ENSXMAP00000025967.1"/>
    <property type="gene ID" value="ENSXMAG00000025435.1"/>
</dbReference>
<dbReference type="AlphaFoldDB" id="A0A3B5Q543"/>
<evidence type="ECO:0000313" key="1">
    <source>
        <dbReference type="Ensembl" id="ENSXMAP00000025967.1"/>
    </source>
</evidence>
<proteinExistence type="predicted"/>
<dbReference type="InParanoid" id="A0A3B5Q543"/>